<sequence>MMTAFGRRRGVWQAVMIWAAWVSMAGPGWAEPVGDVASGKALYIERCVLCHGSKGHGWDWGQKVMRPPVPVPNLVEVVPQRSDEALKTVIRDGGEAVGLTRFMPAFGFNMSAQELSDVVAYLRSLYGQGK</sequence>
<evidence type="ECO:0000259" key="7">
    <source>
        <dbReference type="PROSITE" id="PS51007"/>
    </source>
</evidence>
<dbReference type="PROSITE" id="PS51007">
    <property type="entry name" value="CYTC"/>
    <property type="match status" value="1"/>
</dbReference>
<dbReference type="InterPro" id="IPR036909">
    <property type="entry name" value="Cyt_c-like_dom_sf"/>
</dbReference>
<dbReference type="InterPro" id="IPR009056">
    <property type="entry name" value="Cyt_c-like_dom"/>
</dbReference>
<dbReference type="GO" id="GO:0009055">
    <property type="term" value="F:electron transfer activity"/>
    <property type="evidence" value="ECO:0007669"/>
    <property type="project" value="InterPro"/>
</dbReference>
<evidence type="ECO:0000256" key="2">
    <source>
        <dbReference type="ARBA" id="ARBA00022617"/>
    </source>
</evidence>
<gene>
    <name evidence="8" type="ORF">ETSY2_41495</name>
</gene>
<dbReference type="AlphaFoldDB" id="W4LMD5"/>
<keyword evidence="2 6" id="KW-0349">Heme</keyword>
<comment type="caution">
    <text evidence="8">The sequence shown here is derived from an EMBL/GenBank/DDBJ whole genome shotgun (WGS) entry which is preliminary data.</text>
</comment>
<name>W4LMD5_9BACT</name>
<evidence type="ECO:0000256" key="1">
    <source>
        <dbReference type="ARBA" id="ARBA00022448"/>
    </source>
</evidence>
<dbReference type="Pfam" id="PF13442">
    <property type="entry name" value="Cytochrome_CBB3"/>
    <property type="match status" value="1"/>
</dbReference>
<keyword evidence="9" id="KW-1185">Reference proteome</keyword>
<dbReference type="PANTHER" id="PTHR37823">
    <property type="entry name" value="CYTOCHROME C-553-LIKE"/>
    <property type="match status" value="1"/>
</dbReference>
<dbReference type="EMBL" id="AZHX01001871">
    <property type="protein sequence ID" value="ETW99137.1"/>
    <property type="molecule type" value="Genomic_DNA"/>
</dbReference>
<accession>W4LMD5</accession>
<proteinExistence type="predicted"/>
<keyword evidence="1" id="KW-0813">Transport</keyword>
<dbReference type="InterPro" id="IPR051811">
    <property type="entry name" value="Cytochrome_c550/c551-like"/>
</dbReference>
<feature type="domain" description="Cytochrome c" evidence="7">
    <location>
        <begin position="34"/>
        <end position="126"/>
    </location>
</feature>
<organism evidence="8 9">
    <name type="scientific">Candidatus Entotheonella gemina</name>
    <dbReference type="NCBI Taxonomy" id="1429439"/>
    <lineage>
        <taxon>Bacteria</taxon>
        <taxon>Pseudomonadati</taxon>
        <taxon>Nitrospinota/Tectimicrobiota group</taxon>
        <taxon>Candidatus Tectimicrobiota</taxon>
        <taxon>Candidatus Entotheonellia</taxon>
        <taxon>Candidatus Entotheonellales</taxon>
        <taxon>Candidatus Entotheonellaceae</taxon>
        <taxon>Candidatus Entotheonella</taxon>
    </lineage>
</organism>
<dbReference type="GO" id="GO:0020037">
    <property type="term" value="F:heme binding"/>
    <property type="evidence" value="ECO:0007669"/>
    <property type="project" value="InterPro"/>
</dbReference>
<keyword evidence="3 6" id="KW-0479">Metal-binding</keyword>
<keyword evidence="4" id="KW-0249">Electron transport</keyword>
<evidence type="ECO:0000256" key="3">
    <source>
        <dbReference type="ARBA" id="ARBA00022723"/>
    </source>
</evidence>
<evidence type="ECO:0000256" key="5">
    <source>
        <dbReference type="ARBA" id="ARBA00023004"/>
    </source>
</evidence>
<dbReference type="Gene3D" id="1.10.760.10">
    <property type="entry name" value="Cytochrome c-like domain"/>
    <property type="match status" value="1"/>
</dbReference>
<keyword evidence="5 6" id="KW-0408">Iron</keyword>
<dbReference type="SUPFAM" id="SSF46626">
    <property type="entry name" value="Cytochrome c"/>
    <property type="match status" value="1"/>
</dbReference>
<evidence type="ECO:0000313" key="9">
    <source>
        <dbReference type="Proteomes" id="UP000019140"/>
    </source>
</evidence>
<evidence type="ECO:0000256" key="4">
    <source>
        <dbReference type="ARBA" id="ARBA00022982"/>
    </source>
</evidence>
<dbReference type="HOGENOM" id="CLU_1934200_0_0_7"/>
<protein>
    <recommendedName>
        <fullName evidence="7">Cytochrome c domain-containing protein</fullName>
    </recommendedName>
</protein>
<dbReference type="Proteomes" id="UP000019140">
    <property type="component" value="Unassembled WGS sequence"/>
</dbReference>
<dbReference type="GO" id="GO:0046872">
    <property type="term" value="F:metal ion binding"/>
    <property type="evidence" value="ECO:0007669"/>
    <property type="project" value="UniProtKB-KW"/>
</dbReference>
<evidence type="ECO:0000313" key="8">
    <source>
        <dbReference type="EMBL" id="ETW99137.1"/>
    </source>
</evidence>
<reference evidence="8 9" key="1">
    <citation type="journal article" date="2014" name="Nature">
        <title>An environmental bacterial taxon with a large and distinct metabolic repertoire.</title>
        <authorList>
            <person name="Wilson M.C."/>
            <person name="Mori T."/>
            <person name="Ruckert C."/>
            <person name="Uria A.R."/>
            <person name="Helf M.J."/>
            <person name="Takada K."/>
            <person name="Gernert C."/>
            <person name="Steffens U.A."/>
            <person name="Heycke N."/>
            <person name="Schmitt S."/>
            <person name="Rinke C."/>
            <person name="Helfrich E.J."/>
            <person name="Brachmann A.O."/>
            <person name="Gurgui C."/>
            <person name="Wakimoto T."/>
            <person name="Kracht M."/>
            <person name="Crusemann M."/>
            <person name="Hentschel U."/>
            <person name="Abe I."/>
            <person name="Matsunaga S."/>
            <person name="Kalinowski J."/>
            <person name="Takeyama H."/>
            <person name="Piel J."/>
        </authorList>
    </citation>
    <scope>NUCLEOTIDE SEQUENCE [LARGE SCALE GENOMIC DNA]</scope>
    <source>
        <strain evidence="9">TSY2</strain>
    </source>
</reference>
<evidence type="ECO:0000256" key="6">
    <source>
        <dbReference type="PROSITE-ProRule" id="PRU00433"/>
    </source>
</evidence>